<gene>
    <name evidence="1" type="ORF">A3Q56_08516</name>
</gene>
<reference evidence="1 2" key="1">
    <citation type="submission" date="2016-04" db="EMBL/GenBank/DDBJ databases">
        <title>The genome of Intoshia linei affirms orthonectids as highly simplified spiralians.</title>
        <authorList>
            <person name="Mikhailov K.V."/>
            <person name="Slusarev G.S."/>
            <person name="Nikitin M.A."/>
            <person name="Logacheva M.D."/>
            <person name="Penin A."/>
            <person name="Aleoshin V."/>
            <person name="Panchin Y.V."/>
        </authorList>
    </citation>
    <scope>NUCLEOTIDE SEQUENCE [LARGE SCALE GENOMIC DNA]</scope>
    <source>
        <strain evidence="1">Intl2013</strain>
        <tissue evidence="1">Whole animal</tissue>
    </source>
</reference>
<proteinExistence type="predicted"/>
<dbReference type="EMBL" id="LWCA01002602">
    <property type="protein sequence ID" value="OAF63777.1"/>
    <property type="molecule type" value="Genomic_DNA"/>
</dbReference>
<feature type="non-terminal residue" evidence="1">
    <location>
        <position position="1"/>
    </location>
</feature>
<accession>A0A177AP10</accession>
<dbReference type="AlphaFoldDB" id="A0A177AP10"/>
<keyword evidence="2" id="KW-1185">Reference proteome</keyword>
<sequence length="47" mass="5401">SYGGRTVKHRFEIVDSCRLIMGLDLIKNLNLIFSRKKKSLTSFQSSL</sequence>
<name>A0A177AP10_9BILA</name>
<evidence type="ECO:0000313" key="1">
    <source>
        <dbReference type="EMBL" id="OAF63777.1"/>
    </source>
</evidence>
<evidence type="ECO:0000313" key="2">
    <source>
        <dbReference type="Proteomes" id="UP000078046"/>
    </source>
</evidence>
<dbReference type="Proteomes" id="UP000078046">
    <property type="component" value="Unassembled WGS sequence"/>
</dbReference>
<comment type="caution">
    <text evidence="1">The sequence shown here is derived from an EMBL/GenBank/DDBJ whole genome shotgun (WGS) entry which is preliminary data.</text>
</comment>
<organism evidence="1 2">
    <name type="scientific">Intoshia linei</name>
    <dbReference type="NCBI Taxonomy" id="1819745"/>
    <lineage>
        <taxon>Eukaryota</taxon>
        <taxon>Metazoa</taxon>
        <taxon>Spiralia</taxon>
        <taxon>Lophotrochozoa</taxon>
        <taxon>Mesozoa</taxon>
        <taxon>Orthonectida</taxon>
        <taxon>Rhopaluridae</taxon>
        <taxon>Intoshia</taxon>
    </lineage>
</organism>
<protein>
    <submittedName>
        <fullName evidence="1">Uncharacterized protein</fullName>
    </submittedName>
</protein>